<feature type="domain" description="PNPLA" evidence="6">
    <location>
        <begin position="45"/>
        <end position="205"/>
    </location>
</feature>
<dbReference type="CDD" id="cd07205">
    <property type="entry name" value="Pat_PNPLA6_PNPLA7_NTE1_like"/>
    <property type="match status" value="1"/>
</dbReference>
<dbReference type="InterPro" id="IPR002641">
    <property type="entry name" value="PNPLA_dom"/>
</dbReference>
<feature type="active site" description="Nucleophile" evidence="4">
    <location>
        <position position="78"/>
    </location>
</feature>
<dbReference type="PROSITE" id="PS51635">
    <property type="entry name" value="PNPLA"/>
    <property type="match status" value="1"/>
</dbReference>
<protein>
    <submittedName>
        <fullName evidence="7">Patatin-like phospholipase family protein</fullName>
    </submittedName>
</protein>
<feature type="short sequence motif" description="DGA/G" evidence="4">
    <location>
        <begin position="192"/>
        <end position="194"/>
    </location>
</feature>
<dbReference type="RefSeq" id="WP_148580929.1">
    <property type="nucleotide sequence ID" value="NZ_SDKK01000024.1"/>
</dbReference>
<dbReference type="SUPFAM" id="SSF52151">
    <property type="entry name" value="FabD/lysophospholipase-like"/>
    <property type="match status" value="1"/>
</dbReference>
<feature type="signal peptide" evidence="5">
    <location>
        <begin position="1"/>
        <end position="30"/>
    </location>
</feature>
<dbReference type="GO" id="GO:0016042">
    <property type="term" value="P:lipid catabolic process"/>
    <property type="evidence" value="ECO:0007669"/>
    <property type="project" value="UniProtKB-UniRule"/>
</dbReference>
<gene>
    <name evidence="7" type="ORF">ETQ85_20410</name>
</gene>
<evidence type="ECO:0000256" key="2">
    <source>
        <dbReference type="ARBA" id="ARBA00022963"/>
    </source>
</evidence>
<dbReference type="Proteomes" id="UP000389128">
    <property type="component" value="Unassembled WGS sequence"/>
</dbReference>
<keyword evidence="1 4" id="KW-0378">Hydrolase</keyword>
<dbReference type="AlphaFoldDB" id="A0A6C2CIZ5"/>
<evidence type="ECO:0000256" key="1">
    <source>
        <dbReference type="ARBA" id="ARBA00022801"/>
    </source>
</evidence>
<keyword evidence="5" id="KW-0732">Signal</keyword>
<dbReference type="EMBL" id="SDKK01000024">
    <property type="protein sequence ID" value="TYC53954.1"/>
    <property type="molecule type" value="Genomic_DNA"/>
</dbReference>
<feature type="short sequence motif" description="GXSXG" evidence="4">
    <location>
        <begin position="76"/>
        <end position="80"/>
    </location>
</feature>
<keyword evidence="3 4" id="KW-0443">Lipid metabolism</keyword>
<keyword evidence="8" id="KW-1185">Reference proteome</keyword>
<dbReference type="InterPro" id="IPR050301">
    <property type="entry name" value="NTE"/>
</dbReference>
<dbReference type="Pfam" id="PF01734">
    <property type="entry name" value="Patatin"/>
    <property type="match status" value="1"/>
</dbReference>
<dbReference type="OrthoDB" id="5290098at2"/>
<evidence type="ECO:0000256" key="4">
    <source>
        <dbReference type="PROSITE-ProRule" id="PRU01161"/>
    </source>
</evidence>
<dbReference type="PANTHER" id="PTHR14226:SF29">
    <property type="entry name" value="NEUROPATHY TARGET ESTERASE SWS"/>
    <property type="match status" value="1"/>
</dbReference>
<feature type="chain" id="PRO_5025689946" evidence="5">
    <location>
        <begin position="31"/>
        <end position="303"/>
    </location>
</feature>
<accession>A0A6C2CIZ5</accession>
<evidence type="ECO:0000256" key="5">
    <source>
        <dbReference type="SAM" id="SignalP"/>
    </source>
</evidence>
<organism evidence="7 8">
    <name type="scientific">Zoogloea oleivorans</name>
    <dbReference type="NCBI Taxonomy" id="1552750"/>
    <lineage>
        <taxon>Bacteria</taxon>
        <taxon>Pseudomonadati</taxon>
        <taxon>Pseudomonadota</taxon>
        <taxon>Betaproteobacteria</taxon>
        <taxon>Rhodocyclales</taxon>
        <taxon>Zoogloeaceae</taxon>
        <taxon>Zoogloea</taxon>
    </lineage>
</organism>
<keyword evidence="2 4" id="KW-0442">Lipid degradation</keyword>
<name>A0A6C2CIZ5_9RHOO</name>
<dbReference type="Gene3D" id="3.40.1090.10">
    <property type="entry name" value="Cytosolic phospholipase A2 catalytic domain"/>
    <property type="match status" value="2"/>
</dbReference>
<dbReference type="GO" id="GO:0016787">
    <property type="term" value="F:hydrolase activity"/>
    <property type="evidence" value="ECO:0007669"/>
    <property type="project" value="UniProtKB-UniRule"/>
</dbReference>
<evidence type="ECO:0000313" key="8">
    <source>
        <dbReference type="Proteomes" id="UP000389128"/>
    </source>
</evidence>
<evidence type="ECO:0000313" key="7">
    <source>
        <dbReference type="EMBL" id="TYC53954.1"/>
    </source>
</evidence>
<evidence type="ECO:0000256" key="3">
    <source>
        <dbReference type="ARBA" id="ARBA00023098"/>
    </source>
</evidence>
<proteinExistence type="predicted"/>
<sequence length="303" mass="31829">MSQSIHLPTRRQLVLGGLAALAVSAGPLQAQKVPERSGRKPKLAVVLGGGSARGFAHIGVVKGLEAHGIQPDLIVGCSAGSLVGAFWAAGHSGDRMEEIAMRVRDSEIIDLVQGNAPRGMVTGQSLQNFVNQALRGRQLESFPTPFAAVATRYPSGELAVLRSGDAGFAVRASCSIPGVFVPALQNGQEYLDGGLISPMPVRTARQLGADLVVAVDVGGAEPAGEHAGGLYELLQRSFEIMGQSLRSNEMATADITIRPDVARISSTDFASRKTFIAAGFMAANRLAPVILERLGADRSRRRT</sequence>
<comment type="caution">
    <text evidence="4">Lacks conserved residue(s) required for the propagation of feature annotation.</text>
</comment>
<feature type="active site" description="Proton acceptor" evidence="4">
    <location>
        <position position="192"/>
    </location>
</feature>
<dbReference type="PANTHER" id="PTHR14226">
    <property type="entry name" value="NEUROPATHY TARGET ESTERASE/SWISS CHEESE D.MELANOGASTER"/>
    <property type="match status" value="1"/>
</dbReference>
<evidence type="ECO:0000259" key="6">
    <source>
        <dbReference type="PROSITE" id="PS51635"/>
    </source>
</evidence>
<reference evidence="7 8" key="1">
    <citation type="submission" date="2019-01" db="EMBL/GenBank/DDBJ databases">
        <title>Zoogloea oleivorans genome sequencing and assembly.</title>
        <authorList>
            <person name="Tancsics A."/>
            <person name="Farkas M."/>
            <person name="Kriszt B."/>
            <person name="Maroti G."/>
            <person name="Horvath B."/>
        </authorList>
    </citation>
    <scope>NUCLEOTIDE SEQUENCE [LARGE SCALE GENOMIC DNA]</scope>
    <source>
        <strain evidence="7 8">Buc</strain>
    </source>
</reference>
<dbReference type="InterPro" id="IPR016035">
    <property type="entry name" value="Acyl_Trfase/lysoPLipase"/>
</dbReference>
<comment type="caution">
    <text evidence="7">The sequence shown here is derived from an EMBL/GenBank/DDBJ whole genome shotgun (WGS) entry which is preliminary data.</text>
</comment>